<proteinExistence type="predicted"/>
<dbReference type="SUPFAM" id="SSF47090">
    <property type="entry name" value="PGBD-like"/>
    <property type="match status" value="1"/>
</dbReference>
<dbReference type="InterPro" id="IPR002477">
    <property type="entry name" value="Peptidoglycan-bd-like"/>
</dbReference>
<dbReference type="AlphaFoldDB" id="A0A9Q0QQU2"/>
<name>A0A9Q0QQU2_9MAGN</name>
<evidence type="ECO:0000259" key="2">
    <source>
        <dbReference type="Pfam" id="PF01471"/>
    </source>
</evidence>
<sequence length="416" mass="46384">MASALPLRLQSPPRSPLPLLPRLQCPAKLKFSQFQPHRNSTYLLLRGSQISASSSSSSSNLSNWEREEQRWLREEQRWLREEQRWLLEEARWNSERELLLREISDLKLRIQASERQNTVQGIPVSETIANIASLLQVLNDVDLKSKTAKVNQIAESGSGPTPMILESESEEVKEMVVEEIRMLGSNKEGKVEAKKVKRSSLRKGSEGEDVRAMQEALSKLGFYSGEEDMEYSSFSSGTERAVKTWQAALGAPEDGIMSAELLERLYMEQTIESAGFKVNKNPKEVPDTMPKKDGGNGAAVSSMTEISEIQQTVVKKSDSTEVEVSQHRVFLLGENRWEEPSRLVGKDKKVGGSTTSAVVTNCPSCRGEGRLLCMECDGTGEPNIEPQFLEWVDDGTSCPYCEGLGYITCDLCNQKG</sequence>
<dbReference type="InterPro" id="IPR036366">
    <property type="entry name" value="PGBDSf"/>
</dbReference>
<dbReference type="GO" id="GO:0003756">
    <property type="term" value="F:protein disulfide isomerase activity"/>
    <property type="evidence" value="ECO:0007669"/>
    <property type="project" value="TreeGrafter"/>
</dbReference>
<protein>
    <recommendedName>
        <fullName evidence="2">Peptidoglycan binding-like domain-containing protein</fullName>
    </recommendedName>
</protein>
<dbReference type="InterPro" id="IPR036410">
    <property type="entry name" value="HSP_DnaJ_Cys-rich_dom_sf"/>
</dbReference>
<feature type="region of interest" description="Disordered" evidence="1">
    <location>
        <begin position="279"/>
        <end position="299"/>
    </location>
</feature>
<dbReference type="Proteomes" id="UP001141806">
    <property type="component" value="Unassembled WGS sequence"/>
</dbReference>
<keyword evidence="4" id="KW-1185">Reference proteome</keyword>
<dbReference type="GO" id="GO:0009658">
    <property type="term" value="P:chloroplast organization"/>
    <property type="evidence" value="ECO:0007669"/>
    <property type="project" value="TreeGrafter"/>
</dbReference>
<dbReference type="PANTHER" id="PTHR15852">
    <property type="entry name" value="PLASTID TRANSCRIPTIONALLY ACTIVE PROTEIN"/>
    <property type="match status" value="1"/>
</dbReference>
<accession>A0A9Q0QQU2</accession>
<dbReference type="EMBL" id="JAMYWD010000006">
    <property type="protein sequence ID" value="KAJ4968309.1"/>
    <property type="molecule type" value="Genomic_DNA"/>
</dbReference>
<dbReference type="Pfam" id="PF01471">
    <property type="entry name" value="PG_binding_1"/>
    <property type="match status" value="1"/>
</dbReference>
<dbReference type="OrthoDB" id="1001489at2759"/>
<feature type="compositionally biased region" description="Basic and acidic residues" evidence="1">
    <location>
        <begin position="281"/>
        <end position="294"/>
    </location>
</feature>
<feature type="domain" description="Peptidoglycan binding-like" evidence="2">
    <location>
        <begin position="207"/>
        <end position="265"/>
    </location>
</feature>
<evidence type="ECO:0000313" key="3">
    <source>
        <dbReference type="EMBL" id="KAJ4968309.1"/>
    </source>
</evidence>
<reference evidence="3" key="1">
    <citation type="journal article" date="2023" name="Plant J.">
        <title>The genome of the king protea, Protea cynaroides.</title>
        <authorList>
            <person name="Chang J."/>
            <person name="Duong T.A."/>
            <person name="Schoeman C."/>
            <person name="Ma X."/>
            <person name="Roodt D."/>
            <person name="Barker N."/>
            <person name="Li Z."/>
            <person name="Van de Peer Y."/>
            <person name="Mizrachi E."/>
        </authorList>
    </citation>
    <scope>NUCLEOTIDE SEQUENCE</scope>
    <source>
        <tissue evidence="3">Young leaves</tissue>
    </source>
</reference>
<gene>
    <name evidence="3" type="ORF">NE237_015010</name>
</gene>
<evidence type="ECO:0000313" key="4">
    <source>
        <dbReference type="Proteomes" id="UP001141806"/>
    </source>
</evidence>
<organism evidence="3 4">
    <name type="scientific">Protea cynaroides</name>
    <dbReference type="NCBI Taxonomy" id="273540"/>
    <lineage>
        <taxon>Eukaryota</taxon>
        <taxon>Viridiplantae</taxon>
        <taxon>Streptophyta</taxon>
        <taxon>Embryophyta</taxon>
        <taxon>Tracheophyta</taxon>
        <taxon>Spermatophyta</taxon>
        <taxon>Magnoliopsida</taxon>
        <taxon>Proteales</taxon>
        <taxon>Proteaceae</taxon>
        <taxon>Protea</taxon>
    </lineage>
</organism>
<dbReference type="GO" id="GO:0009507">
    <property type="term" value="C:chloroplast"/>
    <property type="evidence" value="ECO:0007669"/>
    <property type="project" value="TreeGrafter"/>
</dbReference>
<dbReference type="Gene3D" id="1.10.101.10">
    <property type="entry name" value="PGBD-like superfamily/PGBD"/>
    <property type="match status" value="1"/>
</dbReference>
<dbReference type="InterPro" id="IPR036365">
    <property type="entry name" value="PGBD-like_sf"/>
</dbReference>
<comment type="caution">
    <text evidence="3">The sequence shown here is derived from an EMBL/GenBank/DDBJ whole genome shotgun (WGS) entry which is preliminary data.</text>
</comment>
<evidence type="ECO:0000256" key="1">
    <source>
        <dbReference type="SAM" id="MobiDB-lite"/>
    </source>
</evidence>
<dbReference type="PANTHER" id="PTHR15852:SF16">
    <property type="entry name" value="PROTEIN DISULFIDE ISOMERASE PTAC5, CHLOROPLASTIC"/>
    <property type="match status" value="1"/>
</dbReference>
<dbReference type="SUPFAM" id="SSF57938">
    <property type="entry name" value="DnaJ/Hsp40 cysteine-rich domain"/>
    <property type="match status" value="1"/>
</dbReference>